<dbReference type="AlphaFoldDB" id="A0A1D2JMW5"/>
<feature type="domain" description="C-CAP/cofactor C-like" evidence="6">
    <location>
        <begin position="377"/>
        <end position="515"/>
    </location>
</feature>
<dbReference type="InterPro" id="IPR001837">
    <property type="entry name" value="Adenylate_cyclase-assoc_CAP"/>
</dbReference>
<dbReference type="FunFam" id="2.160.20.70:FF:000008">
    <property type="entry name" value="Adenylyl cyclase-associated protein"/>
    <property type="match status" value="1"/>
</dbReference>
<dbReference type="GO" id="GO:0007015">
    <property type="term" value="P:actin filament organization"/>
    <property type="evidence" value="ECO:0007669"/>
    <property type="project" value="TreeGrafter"/>
</dbReference>
<dbReference type="GO" id="GO:0003779">
    <property type="term" value="F:actin binding"/>
    <property type="evidence" value="ECO:0007669"/>
    <property type="project" value="InterPro"/>
</dbReference>
<dbReference type="Pfam" id="PF21938">
    <property type="entry name" value="CAP_N"/>
    <property type="match status" value="1"/>
</dbReference>
<dbReference type="SUPFAM" id="SSF101278">
    <property type="entry name" value="N-terminal domain of adenylylcyclase associated protein, CAP"/>
    <property type="match status" value="1"/>
</dbReference>
<dbReference type="PROSITE" id="PS01088">
    <property type="entry name" value="CAP_1"/>
    <property type="match status" value="1"/>
</dbReference>
<organism evidence="7 8">
    <name type="scientific">Paracoccidioides brasiliensis</name>
    <dbReference type="NCBI Taxonomy" id="121759"/>
    <lineage>
        <taxon>Eukaryota</taxon>
        <taxon>Fungi</taxon>
        <taxon>Dikarya</taxon>
        <taxon>Ascomycota</taxon>
        <taxon>Pezizomycotina</taxon>
        <taxon>Eurotiomycetes</taxon>
        <taxon>Eurotiomycetidae</taxon>
        <taxon>Onygenales</taxon>
        <taxon>Ajellomycetaceae</taxon>
        <taxon>Paracoccidioides</taxon>
    </lineage>
</organism>
<evidence type="ECO:0000256" key="1">
    <source>
        <dbReference type="ARBA" id="ARBA00007659"/>
    </source>
</evidence>
<dbReference type="InterPro" id="IPR016098">
    <property type="entry name" value="CAP/MinC_C"/>
</dbReference>
<dbReference type="InterPro" id="IPR017901">
    <property type="entry name" value="C-CAP_CF_C-like"/>
</dbReference>
<dbReference type="FunFam" id="1.25.40.330:FF:000001">
    <property type="entry name" value="Adenylyl cyclase-associated protein"/>
    <property type="match status" value="1"/>
</dbReference>
<dbReference type="GO" id="GO:0019933">
    <property type="term" value="P:cAMP-mediated signaling"/>
    <property type="evidence" value="ECO:0007669"/>
    <property type="project" value="TreeGrafter"/>
</dbReference>
<gene>
    <name evidence="7" type="ORF">ACO22_01002</name>
</gene>
<dbReference type="SMART" id="SM00673">
    <property type="entry name" value="CARP"/>
    <property type="match status" value="2"/>
</dbReference>
<dbReference type="InterPro" id="IPR013992">
    <property type="entry name" value="Adenylate_cyclase-assoc_CAP_N"/>
</dbReference>
<name>A0A1D2JMW5_PARBR</name>
<evidence type="ECO:0000256" key="2">
    <source>
        <dbReference type="ARBA" id="ARBA00054756"/>
    </source>
</evidence>
<evidence type="ECO:0000313" key="8">
    <source>
        <dbReference type="Proteomes" id="UP000242814"/>
    </source>
</evidence>
<dbReference type="InterPro" id="IPR018106">
    <property type="entry name" value="CAP_CS_N"/>
</dbReference>
<dbReference type="Gene3D" id="1.25.40.330">
    <property type="entry name" value="Adenylate cyclase-associated CAP, N-terminal domain"/>
    <property type="match status" value="1"/>
</dbReference>
<dbReference type="VEuPathDB" id="FungiDB:PABG_00390"/>
<reference evidence="7 8" key="1">
    <citation type="submission" date="2016-06" db="EMBL/GenBank/DDBJ databases">
        <authorList>
            <person name="Kjaerup R.B."/>
            <person name="Dalgaard T.S."/>
            <person name="Juul-Madsen H.R."/>
        </authorList>
    </citation>
    <scope>NUCLEOTIDE SEQUENCE [LARGE SCALE GENOMIC DNA]</scope>
    <source>
        <strain evidence="7 8">Pb300</strain>
    </source>
</reference>
<dbReference type="Gene3D" id="2.160.20.70">
    <property type="match status" value="1"/>
</dbReference>
<proteinExistence type="inferred from homology"/>
<evidence type="ECO:0000256" key="5">
    <source>
        <dbReference type="SAM" id="MobiDB-lite"/>
    </source>
</evidence>
<dbReference type="GO" id="GO:0008179">
    <property type="term" value="F:adenylate cyclase binding"/>
    <property type="evidence" value="ECO:0007669"/>
    <property type="project" value="TreeGrafter"/>
</dbReference>
<dbReference type="Pfam" id="PF01213">
    <property type="entry name" value="CAP_N-CM"/>
    <property type="match status" value="1"/>
</dbReference>
<dbReference type="InterPro" id="IPR006599">
    <property type="entry name" value="CARP_motif"/>
</dbReference>
<dbReference type="InterPro" id="IPR036222">
    <property type="entry name" value="CAP_N_sf"/>
</dbReference>
<feature type="region of interest" description="Disordered" evidence="5">
    <location>
        <begin position="321"/>
        <end position="386"/>
    </location>
</feature>
<evidence type="ECO:0000256" key="4">
    <source>
        <dbReference type="RuleBase" id="RU000647"/>
    </source>
</evidence>
<dbReference type="Pfam" id="PF08603">
    <property type="entry name" value="CAP_C"/>
    <property type="match status" value="1"/>
</dbReference>
<feature type="region of interest" description="Disordered" evidence="5">
    <location>
        <begin position="24"/>
        <end position="67"/>
    </location>
</feature>
<protein>
    <recommendedName>
        <fullName evidence="3 4">Adenylyl cyclase-associated protein</fullName>
    </recommendedName>
</protein>
<comment type="function">
    <text evidence="2">The N-terminal domain binds to adenylyl cyclase, thereby enabling adenylyl cyclase to be activated by upstream regulatory signals, such as Ras. The C-terminal domain is required for normal cellular morphology and growth control.</text>
</comment>
<dbReference type="SUPFAM" id="SSF69340">
    <property type="entry name" value="C-terminal domain of adenylylcyclase associated protein"/>
    <property type="match status" value="1"/>
</dbReference>
<dbReference type="PANTHER" id="PTHR10652:SF0">
    <property type="entry name" value="ADENYLYL CYCLASE-ASSOCIATED PROTEIN"/>
    <property type="match status" value="1"/>
</dbReference>
<dbReference type="PROSITE" id="PS51329">
    <property type="entry name" value="C_CAP_COFACTOR_C"/>
    <property type="match status" value="1"/>
</dbReference>
<feature type="compositionally biased region" description="Basic and acidic residues" evidence="5">
    <location>
        <begin position="322"/>
        <end position="331"/>
    </location>
</feature>
<feature type="compositionally biased region" description="Low complexity" evidence="5">
    <location>
        <begin position="27"/>
        <end position="57"/>
    </location>
</feature>
<feature type="compositionally biased region" description="Polar residues" evidence="5">
    <location>
        <begin position="345"/>
        <end position="356"/>
    </location>
</feature>
<dbReference type="InterPro" id="IPR053950">
    <property type="entry name" value="CAP_N"/>
</dbReference>
<evidence type="ECO:0000313" key="7">
    <source>
        <dbReference type="EMBL" id="ODH43658.1"/>
    </source>
</evidence>
<comment type="similarity">
    <text evidence="1 4">Belongs to the CAP family.</text>
</comment>
<evidence type="ECO:0000259" key="6">
    <source>
        <dbReference type="PROSITE" id="PS51329"/>
    </source>
</evidence>
<dbReference type="VEuPathDB" id="FungiDB:PADG_02800"/>
<dbReference type="PANTHER" id="PTHR10652">
    <property type="entry name" value="ADENYLYL CYCLASE-ASSOCIATED PROTEIN"/>
    <property type="match status" value="1"/>
</dbReference>
<dbReference type="GO" id="GO:0005737">
    <property type="term" value="C:cytoplasm"/>
    <property type="evidence" value="ECO:0007669"/>
    <property type="project" value="TreeGrafter"/>
</dbReference>
<sequence>MTTNHMNSFTTLIKRLEAATSRLEDMASSLESSNPSSPAAGGSITKISIASPNNASPSIPPTTVVKPPPGQIEDFDALINKEVKNFIELSKKIGEPVEAQAKTVLQAFEAERTYIYVTLKAKKPEQQPQDLLTDLRNASTEINNIRESNRQSPLFNHLSAVAEGVMALGWFLEPRPAEFVRESIAGAEFYGNRVLTQYKGKDETHVAYLQAYYQIFKSLVSYIKNHYPTGLTWNNRDGVDVMEALKQVQSGSPMGASPPPPPPPPPPPAGAGAPPPAGAGAPPPPPPPPAGQALPPKKSSGGDMSAVFNQLNQGSAITSSLRKVDKSEMTHKNPSLRAGSIVPERSTSMGSVTSPTSRGKSPVPSKKPKPESMRAKKPARKQLDGSKWYIEHHDSPADIIEIPAQLSHSILISHCNKAIVKVNGKANAISIDNCAGLSVIVDSLVSSIDVVKAPKFALQIDGVVPTILLDQVDGATIYLSEESLTTEIFTSKCSNVNIVVPPKEAMDDDSKELPVPEQIRTFIKDGVAVSEIVEHSG</sequence>
<dbReference type="Proteomes" id="UP000242814">
    <property type="component" value="Unassembled WGS sequence"/>
</dbReference>
<dbReference type="InterPro" id="IPR036223">
    <property type="entry name" value="CAP_C_sf"/>
</dbReference>
<feature type="region of interest" description="Disordered" evidence="5">
    <location>
        <begin position="249"/>
        <end position="306"/>
    </location>
</feature>
<accession>A0A1D2JMW5</accession>
<evidence type="ECO:0000256" key="3">
    <source>
        <dbReference type="ARBA" id="ARBA00072052"/>
    </source>
</evidence>
<dbReference type="InterPro" id="IPR013912">
    <property type="entry name" value="Adenylate_cyclase-assoc_CAP_C"/>
</dbReference>
<comment type="caution">
    <text evidence="7">The sequence shown here is derived from an EMBL/GenBank/DDBJ whole genome shotgun (WGS) entry which is preliminary data.</text>
</comment>
<dbReference type="EMBL" id="LZYO01000022">
    <property type="protein sequence ID" value="ODH43658.1"/>
    <property type="molecule type" value="Genomic_DNA"/>
</dbReference>
<feature type="compositionally biased region" description="Pro residues" evidence="5">
    <location>
        <begin position="256"/>
        <end position="290"/>
    </location>
</feature>